<dbReference type="AlphaFoldDB" id="A0A166QR74"/>
<comment type="caution">
    <text evidence="2">The sequence shown here is derived from an EMBL/GenBank/DDBJ whole genome shotgun (WGS) entry which is preliminary data.</text>
</comment>
<feature type="transmembrane region" description="Helical" evidence="1">
    <location>
        <begin position="32"/>
        <end position="50"/>
    </location>
</feature>
<proteinExistence type="predicted"/>
<name>A0A166QR74_PSEFL</name>
<gene>
    <name evidence="2" type="ORF">A1D17_04085</name>
</gene>
<evidence type="ECO:0000313" key="2">
    <source>
        <dbReference type="EMBL" id="KZN20730.1"/>
    </source>
</evidence>
<organism evidence="2 3">
    <name type="scientific">Pseudomonas fluorescens</name>
    <dbReference type="NCBI Taxonomy" id="294"/>
    <lineage>
        <taxon>Bacteria</taxon>
        <taxon>Pseudomonadati</taxon>
        <taxon>Pseudomonadota</taxon>
        <taxon>Gammaproteobacteria</taxon>
        <taxon>Pseudomonadales</taxon>
        <taxon>Pseudomonadaceae</taxon>
        <taxon>Pseudomonas</taxon>
    </lineage>
</organism>
<keyword evidence="1" id="KW-1133">Transmembrane helix</keyword>
<dbReference type="RefSeq" id="WP_063340777.1">
    <property type="nucleotide sequence ID" value="NZ_LUKJ01000002.1"/>
</dbReference>
<keyword evidence="1" id="KW-0472">Membrane</keyword>
<reference evidence="3" key="1">
    <citation type="submission" date="2016-03" db="EMBL/GenBank/DDBJ databases">
        <authorList>
            <person name="Ray J."/>
            <person name="Price M."/>
            <person name="Deutschbauer A."/>
        </authorList>
    </citation>
    <scope>NUCLEOTIDE SEQUENCE [LARGE SCALE GENOMIC DNA]</scope>
    <source>
        <strain evidence="3">FW300-N1B4</strain>
    </source>
</reference>
<feature type="transmembrane region" description="Helical" evidence="1">
    <location>
        <begin position="7"/>
        <end position="26"/>
    </location>
</feature>
<keyword evidence="1" id="KW-0812">Transmembrane</keyword>
<evidence type="ECO:0000256" key="1">
    <source>
        <dbReference type="SAM" id="Phobius"/>
    </source>
</evidence>
<accession>A0A166QR74</accession>
<dbReference type="Proteomes" id="UP000076489">
    <property type="component" value="Unassembled WGS sequence"/>
</dbReference>
<sequence length="157" mass="17828">MTRTGFFVWIIVTLSTLFSVIAGWIFSGWKLGLVSGLFPVALSGVMYGLVSFSQRKTPQACATPVKVRRKRDCQFRDETEALTFLKSSYSGWTITEEDIKQLAFLHFFGWTIAEDCQSFPLKLIRGCECMIFNPATAPSPECRPPKRRWQLVGRGYV</sequence>
<reference evidence="2 3" key="2">
    <citation type="journal article" date="2018" name="Nature">
        <title>Mutant phenotypes for thousands of bacterial genes of unknown function.</title>
        <authorList>
            <person name="Price M.N."/>
            <person name="Wetmore K.M."/>
            <person name="Waters R.J."/>
            <person name="Callaghan M."/>
            <person name="Ray J."/>
            <person name="Liu H."/>
            <person name="Kuehl J.V."/>
            <person name="Melnyk R.A."/>
            <person name="Lamson J.S."/>
            <person name="Suh Y."/>
            <person name="Carlson H.K."/>
            <person name="Esquivel Z."/>
            <person name="Sadeeshkumar H."/>
            <person name="Chakraborty R."/>
            <person name="Zane G.M."/>
            <person name="Rubin B.E."/>
            <person name="Wall J.D."/>
            <person name="Visel A."/>
            <person name="Bristow J."/>
            <person name="Blow M.J."/>
            <person name="Arkin A.P."/>
            <person name="Deutschbauer A.M."/>
        </authorList>
    </citation>
    <scope>NUCLEOTIDE SEQUENCE [LARGE SCALE GENOMIC DNA]</scope>
    <source>
        <strain evidence="2 3">FW300-N1B4</strain>
    </source>
</reference>
<evidence type="ECO:0000313" key="3">
    <source>
        <dbReference type="Proteomes" id="UP000076489"/>
    </source>
</evidence>
<protein>
    <submittedName>
        <fullName evidence="2">Uncharacterized protein</fullName>
    </submittedName>
</protein>
<dbReference type="EMBL" id="LUKJ01000002">
    <property type="protein sequence ID" value="KZN20730.1"/>
    <property type="molecule type" value="Genomic_DNA"/>
</dbReference>